<protein>
    <recommendedName>
        <fullName evidence="3">Deacetylase sirtuin-type domain-containing protein</fullName>
    </recommendedName>
</protein>
<evidence type="ECO:0008006" key="3">
    <source>
        <dbReference type="Google" id="ProtNLM"/>
    </source>
</evidence>
<sequence>MNTIFDFEQPAYKRFRDIYKERTRNVVVLVGSGLSKPAGLPDWKGLKDILIDQAYVKAKSFDIADQDAYTKKVKAISTIADYWVLFEELKEVMGEESYVAAIKHIFATADTVKIPNCYNQIWNLNIGGIITVNIDRLATRAFQETMKNSKRRIS</sequence>
<dbReference type="AlphaFoldDB" id="A0A933I914"/>
<name>A0A933I914_UNCT6</name>
<dbReference type="SUPFAM" id="SSF52467">
    <property type="entry name" value="DHS-like NAD/FAD-binding domain"/>
    <property type="match status" value="1"/>
</dbReference>
<proteinExistence type="predicted"/>
<reference evidence="1" key="1">
    <citation type="submission" date="2020-07" db="EMBL/GenBank/DDBJ databases">
        <title>Huge and variable diversity of episymbiotic CPR bacteria and DPANN archaea in groundwater ecosystems.</title>
        <authorList>
            <person name="He C.Y."/>
            <person name="Keren R."/>
            <person name="Whittaker M."/>
            <person name="Farag I.F."/>
            <person name="Doudna J."/>
            <person name="Cate J.H.D."/>
            <person name="Banfield J.F."/>
        </authorList>
    </citation>
    <scope>NUCLEOTIDE SEQUENCE</scope>
    <source>
        <strain evidence="1">NC_groundwater_1520_Pr4_B-0.1um_53_5</strain>
    </source>
</reference>
<evidence type="ECO:0000313" key="2">
    <source>
        <dbReference type="Proteomes" id="UP000736328"/>
    </source>
</evidence>
<gene>
    <name evidence="1" type="ORF">HY768_01635</name>
</gene>
<dbReference type="Gene3D" id="3.40.50.1220">
    <property type="entry name" value="TPP-binding domain"/>
    <property type="match status" value="1"/>
</dbReference>
<dbReference type="InterPro" id="IPR029035">
    <property type="entry name" value="DHS-like_NAD/FAD-binding_dom"/>
</dbReference>
<evidence type="ECO:0000313" key="1">
    <source>
        <dbReference type="EMBL" id="MBI4725924.1"/>
    </source>
</evidence>
<dbReference type="Proteomes" id="UP000736328">
    <property type="component" value="Unassembled WGS sequence"/>
</dbReference>
<accession>A0A933I914</accession>
<dbReference type="EMBL" id="JACQXR010000017">
    <property type="protein sequence ID" value="MBI4725924.1"/>
    <property type="molecule type" value="Genomic_DNA"/>
</dbReference>
<organism evidence="1 2">
    <name type="scientific">candidate division TA06 bacterium</name>
    <dbReference type="NCBI Taxonomy" id="2250710"/>
    <lineage>
        <taxon>Bacteria</taxon>
        <taxon>Bacteria division TA06</taxon>
    </lineage>
</organism>
<comment type="caution">
    <text evidence="1">The sequence shown here is derived from an EMBL/GenBank/DDBJ whole genome shotgun (WGS) entry which is preliminary data.</text>
</comment>